<sequence length="135" mass="14298">MADGSGRRRLWVSLSIGTSSSRLIRPVFQWGERGGREGGESCGEGGGSCFWDTHLSPPRCTTADGASAAALAAAVSGSTLRACLPSSQRLLPPSSLAPPPYLRNNPNSSQGRPSQAPNLDSPGNYRLTKFPSRRW</sequence>
<evidence type="ECO:0000256" key="1">
    <source>
        <dbReference type="SAM" id="MobiDB-lite"/>
    </source>
</evidence>
<proteinExistence type="predicted"/>
<feature type="compositionally biased region" description="Polar residues" evidence="1">
    <location>
        <begin position="104"/>
        <end position="118"/>
    </location>
</feature>
<evidence type="ECO:0000313" key="2">
    <source>
        <dbReference type="EMBL" id="CEL92021.1"/>
    </source>
</evidence>
<accession>A0A0G4E9Z7</accession>
<dbReference type="AlphaFoldDB" id="A0A0G4E9Z7"/>
<reference evidence="2 3" key="1">
    <citation type="submission" date="2014-11" db="EMBL/GenBank/DDBJ databases">
        <authorList>
            <person name="Zhu J."/>
            <person name="Qi W."/>
            <person name="Song R."/>
        </authorList>
    </citation>
    <scope>NUCLEOTIDE SEQUENCE [LARGE SCALE GENOMIC DNA]</scope>
</reference>
<dbReference type="Proteomes" id="UP000041254">
    <property type="component" value="Unassembled WGS sequence"/>
</dbReference>
<dbReference type="VEuPathDB" id="CryptoDB:Vbra_6759"/>
<name>A0A0G4E9Z7_VITBC</name>
<dbReference type="InParanoid" id="A0A0G4E9Z7"/>
<protein>
    <submittedName>
        <fullName evidence="2">Uncharacterized protein</fullName>
    </submittedName>
</protein>
<gene>
    <name evidence="2" type="ORF">Vbra_6759</name>
</gene>
<dbReference type="EMBL" id="CDMY01000040">
    <property type="protein sequence ID" value="CEL92021.1"/>
    <property type="molecule type" value="Genomic_DNA"/>
</dbReference>
<feature type="region of interest" description="Disordered" evidence="1">
    <location>
        <begin position="88"/>
        <end position="135"/>
    </location>
</feature>
<organism evidence="2 3">
    <name type="scientific">Vitrella brassicaformis (strain CCMP3155)</name>
    <dbReference type="NCBI Taxonomy" id="1169540"/>
    <lineage>
        <taxon>Eukaryota</taxon>
        <taxon>Sar</taxon>
        <taxon>Alveolata</taxon>
        <taxon>Colpodellida</taxon>
        <taxon>Vitrellaceae</taxon>
        <taxon>Vitrella</taxon>
    </lineage>
</organism>
<keyword evidence="3" id="KW-1185">Reference proteome</keyword>
<evidence type="ECO:0000313" key="3">
    <source>
        <dbReference type="Proteomes" id="UP000041254"/>
    </source>
</evidence>